<organism evidence="2">
    <name type="scientific">uncultured Phycisphaerae bacterium</name>
    <dbReference type="NCBI Taxonomy" id="904963"/>
    <lineage>
        <taxon>Bacteria</taxon>
        <taxon>Pseudomonadati</taxon>
        <taxon>Planctomycetota</taxon>
        <taxon>Phycisphaerae</taxon>
        <taxon>environmental samples</taxon>
    </lineage>
</organism>
<feature type="region of interest" description="Disordered" evidence="1">
    <location>
        <begin position="1"/>
        <end position="45"/>
    </location>
</feature>
<evidence type="ECO:0000313" key="2">
    <source>
        <dbReference type="EMBL" id="CAA9402374.1"/>
    </source>
</evidence>
<dbReference type="AlphaFoldDB" id="A0A6J4P1I2"/>
<sequence length="45" mass="5162">VRSARTDKDHGGRRSDRRGRHHRLPPGAHEPTVRWPVTARRSSPV</sequence>
<feature type="non-terminal residue" evidence="2">
    <location>
        <position position="45"/>
    </location>
</feature>
<feature type="non-terminal residue" evidence="2">
    <location>
        <position position="1"/>
    </location>
</feature>
<evidence type="ECO:0000256" key="1">
    <source>
        <dbReference type="SAM" id="MobiDB-lite"/>
    </source>
</evidence>
<feature type="compositionally biased region" description="Basic and acidic residues" evidence="1">
    <location>
        <begin position="1"/>
        <end position="14"/>
    </location>
</feature>
<feature type="compositionally biased region" description="Basic residues" evidence="1">
    <location>
        <begin position="15"/>
        <end position="24"/>
    </location>
</feature>
<proteinExistence type="predicted"/>
<dbReference type="EMBL" id="CADCUQ010000405">
    <property type="protein sequence ID" value="CAA9402374.1"/>
    <property type="molecule type" value="Genomic_DNA"/>
</dbReference>
<accession>A0A6J4P1I2</accession>
<protein>
    <submittedName>
        <fullName evidence="2">Uncharacterized protein</fullName>
    </submittedName>
</protein>
<reference evidence="2" key="1">
    <citation type="submission" date="2020-02" db="EMBL/GenBank/DDBJ databases">
        <authorList>
            <person name="Meier V. D."/>
        </authorList>
    </citation>
    <scope>NUCLEOTIDE SEQUENCE</scope>
    <source>
        <strain evidence="2">AVDCRST_MAG64</strain>
    </source>
</reference>
<gene>
    <name evidence="2" type="ORF">AVDCRST_MAG64-1783</name>
</gene>
<name>A0A6J4P1I2_9BACT</name>